<name>A0A1Q8TFY2_9GAMM</name>
<dbReference type="Pfam" id="PF12833">
    <property type="entry name" value="HTH_18"/>
    <property type="match status" value="1"/>
</dbReference>
<keyword evidence="1" id="KW-0805">Transcription regulation</keyword>
<dbReference type="InterPro" id="IPR003313">
    <property type="entry name" value="AraC-bd"/>
</dbReference>
<keyword evidence="2" id="KW-0238">DNA-binding</keyword>
<dbReference type="Pfam" id="PF02311">
    <property type="entry name" value="AraC_binding"/>
    <property type="match status" value="1"/>
</dbReference>
<keyword evidence="7" id="KW-1185">Reference proteome</keyword>
<sequence>MQSTSRFRFMKSRHVARITALHATMNDFQYDRHAHEEYALGVTLAGRQDFFSNGEFHRSPPGSVITLHPDEVHDGHAGGGDALDYVMLYIHPDELDPLIANAMGVQGLQATRLAPTLMKDVPLRDEIIALSRMIEEQETSQIEQEYALYRIAAHLAERAGNFAPNERARRPDSLLERAKDFIHENARYDISLDDISHSANISKYHFLRTFRTQYGITPHQYVLNCRVNAARRHLENGESVMEAALCCGFSDLSHFNRRFKRIYGMTPRQYQAHIFT</sequence>
<comment type="caution">
    <text evidence="6">The sequence shown here is derived from an EMBL/GenBank/DDBJ whole genome shotgun (WGS) entry which is preliminary data.</text>
</comment>
<evidence type="ECO:0000256" key="2">
    <source>
        <dbReference type="ARBA" id="ARBA00023125"/>
    </source>
</evidence>
<evidence type="ECO:0000259" key="5">
    <source>
        <dbReference type="PROSITE" id="PS01124"/>
    </source>
</evidence>
<dbReference type="EMBL" id="MSDQ01000006">
    <property type="protein sequence ID" value="OLO12538.1"/>
    <property type="molecule type" value="Genomic_DNA"/>
</dbReference>
<dbReference type="SUPFAM" id="SSF51215">
    <property type="entry name" value="Regulatory protein AraC"/>
    <property type="match status" value="1"/>
</dbReference>
<dbReference type="Proteomes" id="UP000186806">
    <property type="component" value="Unassembled WGS sequence"/>
</dbReference>
<evidence type="ECO:0000313" key="6">
    <source>
        <dbReference type="EMBL" id="OLO12538.1"/>
    </source>
</evidence>
<dbReference type="Gene3D" id="1.10.10.60">
    <property type="entry name" value="Homeodomain-like"/>
    <property type="match status" value="2"/>
</dbReference>
<feature type="domain" description="HTH araC/xylS-type" evidence="5">
    <location>
        <begin position="176"/>
        <end position="273"/>
    </location>
</feature>
<dbReference type="InterPro" id="IPR009057">
    <property type="entry name" value="Homeodomain-like_sf"/>
</dbReference>
<dbReference type="InterPro" id="IPR050204">
    <property type="entry name" value="AraC_XylS_family_regulators"/>
</dbReference>
<dbReference type="InterPro" id="IPR037923">
    <property type="entry name" value="HTH-like"/>
</dbReference>
<dbReference type="PANTHER" id="PTHR46796">
    <property type="entry name" value="HTH-TYPE TRANSCRIPTIONAL ACTIVATOR RHAS-RELATED"/>
    <property type="match status" value="1"/>
</dbReference>
<dbReference type="InterPro" id="IPR018062">
    <property type="entry name" value="HTH_AraC-typ_CS"/>
</dbReference>
<organism evidence="6 7">
    <name type="scientific">Chromohalobacter japonicus</name>
    <dbReference type="NCBI Taxonomy" id="223900"/>
    <lineage>
        <taxon>Bacteria</taxon>
        <taxon>Pseudomonadati</taxon>
        <taxon>Pseudomonadota</taxon>
        <taxon>Gammaproteobacteria</taxon>
        <taxon>Oceanospirillales</taxon>
        <taxon>Halomonadaceae</taxon>
        <taxon>Chromohalobacter</taxon>
    </lineage>
</organism>
<dbReference type="SMART" id="SM00342">
    <property type="entry name" value="HTH_ARAC"/>
    <property type="match status" value="1"/>
</dbReference>
<proteinExistence type="predicted"/>
<dbReference type="InterPro" id="IPR018060">
    <property type="entry name" value="HTH_AraC"/>
</dbReference>
<evidence type="ECO:0000256" key="3">
    <source>
        <dbReference type="ARBA" id="ARBA00023159"/>
    </source>
</evidence>
<dbReference type="PROSITE" id="PS01124">
    <property type="entry name" value="HTH_ARAC_FAMILY_2"/>
    <property type="match status" value="1"/>
</dbReference>
<dbReference type="AlphaFoldDB" id="A0A1Q8TFY2"/>
<keyword evidence="3" id="KW-0010">Activator</keyword>
<dbReference type="PROSITE" id="PS00041">
    <property type="entry name" value="HTH_ARAC_FAMILY_1"/>
    <property type="match status" value="1"/>
</dbReference>
<keyword evidence="4" id="KW-0804">Transcription</keyword>
<dbReference type="GO" id="GO:0043565">
    <property type="term" value="F:sequence-specific DNA binding"/>
    <property type="evidence" value="ECO:0007669"/>
    <property type="project" value="InterPro"/>
</dbReference>
<reference evidence="6 7" key="1">
    <citation type="submission" date="2016-12" db="EMBL/GenBank/DDBJ databases">
        <title>Draft genome sequences of strains Salinicola socius SMB35, Salinicola sp. MH3R3-1 and Chromohalobacter sp. SMB17 from the Verkhnekamsk potash mining region of Russia.</title>
        <authorList>
            <person name="Mavrodi D.V."/>
            <person name="Olsson B.E."/>
            <person name="Korsakova E.S."/>
            <person name="Pyankova A."/>
            <person name="Mavrodi O.V."/>
            <person name="Plotnikova E.G."/>
        </authorList>
    </citation>
    <scope>NUCLEOTIDE SEQUENCE [LARGE SCALE GENOMIC DNA]</scope>
    <source>
        <strain evidence="6 7">SMB17</strain>
    </source>
</reference>
<dbReference type="RefSeq" id="WP_075368181.1">
    <property type="nucleotide sequence ID" value="NZ_MSDQ01000006.1"/>
</dbReference>
<dbReference type="GO" id="GO:0003700">
    <property type="term" value="F:DNA-binding transcription factor activity"/>
    <property type="evidence" value="ECO:0007669"/>
    <property type="project" value="InterPro"/>
</dbReference>
<evidence type="ECO:0000313" key="7">
    <source>
        <dbReference type="Proteomes" id="UP000186806"/>
    </source>
</evidence>
<dbReference type="SUPFAM" id="SSF46689">
    <property type="entry name" value="Homeodomain-like"/>
    <property type="match status" value="2"/>
</dbReference>
<evidence type="ECO:0000256" key="1">
    <source>
        <dbReference type="ARBA" id="ARBA00023015"/>
    </source>
</evidence>
<protein>
    <submittedName>
        <fullName evidence="6">AraC family transcriptional regulator</fullName>
    </submittedName>
</protein>
<dbReference type="InterPro" id="IPR020449">
    <property type="entry name" value="Tscrpt_reg_AraC-type_HTH"/>
</dbReference>
<dbReference type="PRINTS" id="PR00032">
    <property type="entry name" value="HTHARAC"/>
</dbReference>
<evidence type="ECO:0000256" key="4">
    <source>
        <dbReference type="ARBA" id="ARBA00023163"/>
    </source>
</evidence>
<dbReference type="PANTHER" id="PTHR46796:SF2">
    <property type="entry name" value="TRANSCRIPTIONAL REGULATORY PROTEIN"/>
    <property type="match status" value="1"/>
</dbReference>
<accession>A0A1Q8TFY2</accession>
<gene>
    <name evidence="6" type="ORF">BTW10_03465</name>
</gene>